<reference evidence="1 2" key="1">
    <citation type="submission" date="2021-08" db="EMBL/GenBank/DDBJ databases">
        <title>Draft Genome Sequence of Phanerochaete sordida strain YK-624.</title>
        <authorList>
            <person name="Mori T."/>
            <person name="Dohra H."/>
            <person name="Suzuki T."/>
            <person name="Kawagishi H."/>
            <person name="Hirai H."/>
        </authorList>
    </citation>
    <scope>NUCLEOTIDE SEQUENCE [LARGE SCALE GENOMIC DNA]</scope>
    <source>
        <strain evidence="1 2">YK-624</strain>
    </source>
</reference>
<dbReference type="EMBL" id="BPQB01000066">
    <property type="protein sequence ID" value="GJE97026.1"/>
    <property type="molecule type" value="Genomic_DNA"/>
</dbReference>
<dbReference type="AlphaFoldDB" id="A0A9P3GL68"/>
<sequence>MVSAAAACLEESILLVILFHLQNGPPPPEDIPKRGLAPYSLVCRSWAETVRPLLLKLALRSADDASQLIAHLNAAQILARPLHAHITFVTIIGNQTPSDIHWAYNASGRLYSLFPQTGGAIARPIIEWTVEGTATPGSEERDVELEVSTLPPLSVPAPARPILSLTLRNCYLSSISSLAHLVGQTRVHAMTLENVTFAQAGRVVPHTIDASGRIYALNSIRIVGTAVPTEDLSNFVDFALLSKDQPLLEENTRTLVADCVNLILLLKPHQEAHVISIAWSGLEPTTDLKISMGPLDAV</sequence>
<keyword evidence="2" id="KW-1185">Reference proteome</keyword>
<gene>
    <name evidence="1" type="ORF">PsYK624_132360</name>
</gene>
<protein>
    <submittedName>
        <fullName evidence="1">Uncharacterized protein</fullName>
    </submittedName>
</protein>
<name>A0A9P3GL68_9APHY</name>
<evidence type="ECO:0000313" key="2">
    <source>
        <dbReference type="Proteomes" id="UP000703269"/>
    </source>
</evidence>
<organism evidence="1 2">
    <name type="scientific">Phanerochaete sordida</name>
    <dbReference type="NCBI Taxonomy" id="48140"/>
    <lineage>
        <taxon>Eukaryota</taxon>
        <taxon>Fungi</taxon>
        <taxon>Dikarya</taxon>
        <taxon>Basidiomycota</taxon>
        <taxon>Agaricomycotina</taxon>
        <taxon>Agaricomycetes</taxon>
        <taxon>Polyporales</taxon>
        <taxon>Phanerochaetaceae</taxon>
        <taxon>Phanerochaete</taxon>
    </lineage>
</organism>
<accession>A0A9P3GL68</accession>
<evidence type="ECO:0000313" key="1">
    <source>
        <dbReference type="EMBL" id="GJE97026.1"/>
    </source>
</evidence>
<dbReference type="Proteomes" id="UP000703269">
    <property type="component" value="Unassembled WGS sequence"/>
</dbReference>
<comment type="caution">
    <text evidence="1">The sequence shown here is derived from an EMBL/GenBank/DDBJ whole genome shotgun (WGS) entry which is preliminary data.</text>
</comment>
<proteinExistence type="predicted"/>